<protein>
    <recommendedName>
        <fullName evidence="2">DnaA N-terminal domain-containing protein</fullName>
    </recommendedName>
</protein>
<name>A0A0F9MPV8_9ZZZZ</name>
<reference evidence="3" key="1">
    <citation type="journal article" date="2015" name="Nature">
        <title>Complex archaea that bridge the gap between prokaryotes and eukaryotes.</title>
        <authorList>
            <person name="Spang A."/>
            <person name="Saw J.H."/>
            <person name="Jorgensen S.L."/>
            <person name="Zaremba-Niedzwiedzka K."/>
            <person name="Martijn J."/>
            <person name="Lind A.E."/>
            <person name="van Eijk R."/>
            <person name="Schleper C."/>
            <person name="Guy L."/>
            <person name="Ettema T.J."/>
        </authorList>
    </citation>
    <scope>NUCLEOTIDE SEQUENCE</scope>
</reference>
<dbReference type="InterPro" id="IPR024633">
    <property type="entry name" value="DnaA_N_dom"/>
</dbReference>
<dbReference type="Pfam" id="PF13730">
    <property type="entry name" value="HTH_36"/>
    <property type="match status" value="1"/>
</dbReference>
<feature type="compositionally biased region" description="Basic and acidic residues" evidence="1">
    <location>
        <begin position="208"/>
        <end position="223"/>
    </location>
</feature>
<gene>
    <name evidence="3" type="ORF">LCGC14_1356320</name>
</gene>
<accession>A0A0F9MPV8</accession>
<proteinExistence type="predicted"/>
<sequence>MTHVWKTSEQKGSALLLLLAIADHAHDDGTGAYPAVQTLADKVRMTKRNTQRLLHELAQTGELTIELNAGPHKANLYSLPMGVKTLHPALQEHTDDAGDSDGVTSDAQGGEVGAIQTVRESSLESSGESSRDTAVPLWWDTLSKDPHWGEEVDADYIRDIESFYGHLDLGKEARKCFQYLRDTPPRRTTKTPKPRRTWLNWVEKAAKDEEAKTPSRSRQDTHAKPLGPSALEHLERPDEAKALWSKAQEALQEVLARPSYATWCEDLEALGFIGESVVLKVGNPYTADYLEKRLVGYFERAAGCGIQFY</sequence>
<dbReference type="EMBL" id="LAZR01008433">
    <property type="protein sequence ID" value="KKM78795.1"/>
    <property type="molecule type" value="Genomic_DNA"/>
</dbReference>
<evidence type="ECO:0000259" key="2">
    <source>
        <dbReference type="Pfam" id="PF11638"/>
    </source>
</evidence>
<dbReference type="Gene3D" id="1.10.10.10">
    <property type="entry name" value="Winged helix-like DNA-binding domain superfamily/Winged helix DNA-binding domain"/>
    <property type="match status" value="1"/>
</dbReference>
<dbReference type="Gene3D" id="3.30.300.180">
    <property type="match status" value="1"/>
</dbReference>
<organism evidence="3">
    <name type="scientific">marine sediment metagenome</name>
    <dbReference type="NCBI Taxonomy" id="412755"/>
    <lineage>
        <taxon>unclassified sequences</taxon>
        <taxon>metagenomes</taxon>
        <taxon>ecological metagenomes</taxon>
    </lineage>
</organism>
<dbReference type="AlphaFoldDB" id="A0A0F9MPV8"/>
<feature type="region of interest" description="Disordered" evidence="1">
    <location>
        <begin position="208"/>
        <end position="232"/>
    </location>
</feature>
<evidence type="ECO:0000256" key="1">
    <source>
        <dbReference type="SAM" id="MobiDB-lite"/>
    </source>
</evidence>
<feature type="non-terminal residue" evidence="3">
    <location>
        <position position="309"/>
    </location>
</feature>
<dbReference type="InterPro" id="IPR036388">
    <property type="entry name" value="WH-like_DNA-bd_sf"/>
</dbReference>
<evidence type="ECO:0000313" key="3">
    <source>
        <dbReference type="EMBL" id="KKM78795.1"/>
    </source>
</evidence>
<dbReference type="InterPro" id="IPR038454">
    <property type="entry name" value="DnaA_N_sf"/>
</dbReference>
<feature type="domain" description="DnaA N-terminal" evidence="2">
    <location>
        <begin position="242"/>
        <end position="294"/>
    </location>
</feature>
<dbReference type="Pfam" id="PF11638">
    <property type="entry name" value="DnaA_N"/>
    <property type="match status" value="1"/>
</dbReference>
<comment type="caution">
    <text evidence="3">The sequence shown here is derived from an EMBL/GenBank/DDBJ whole genome shotgun (WGS) entry which is preliminary data.</text>
</comment>